<sequence length="496" mass="55127">MPRELASLNVGTITIRHLLPSSTMDDGPLHVVVFPWLAFGHMLPFLELSKSLAKRGHRISFLSTPRNIQRLPKIPSQIASRVNLVSLPLPKVDGLPEDAEATTDLPPPKVQYLKKANDGLDEPFTRFLQEASPKPDWIIHDFSHHWIPPIASMFEVPCAFFSIFPSSTLVFIGPPSEMKLGGQRRTPEQFTKPPEWISFPSSAAFRLHEAQVFTEHYQNNASGFSDFRRLELIIQGCKLVAVRSCKEFESDWLALLEELYKNKPVVVPVGLLPPHVQESIEDVHTDTTGAVAQVFGWLNGQTPGSVVYVALGSEATLSVELVHELALGLELSKVPFVWALRKPAGMASDVEILPKGFEVRTRGLGVVAMGWIPQLRVLAHPSVGGFFTHCGWSSTIEGLQFGHPLILLPIFTDQGLIARIMEDKKIGLEVPRNEENGSFGREGVAKAIRLIMVEEGGEPFRCKAGKLKEVFSDKESQECYVDNFVRCLQNHRAKQG</sequence>
<proteinExistence type="inferred from homology"/>
<comment type="similarity">
    <text evidence="1 4">Belongs to the UDP-glycosyltransferase family.</text>
</comment>
<dbReference type="SUPFAM" id="SSF53756">
    <property type="entry name" value="UDP-Glycosyltransferase/glycogen phosphorylase"/>
    <property type="match status" value="1"/>
</dbReference>
<keyword evidence="2 4" id="KW-0328">Glycosyltransferase</keyword>
<protein>
    <recommendedName>
        <fullName evidence="5">Glycosyltransferase</fullName>
        <ecNumber evidence="5">2.4.1.-</ecNumber>
    </recommendedName>
</protein>
<dbReference type="InterPro" id="IPR035595">
    <property type="entry name" value="UDP_glycos_trans_CS"/>
</dbReference>
<dbReference type="PROSITE" id="PS00375">
    <property type="entry name" value="UDPGT"/>
    <property type="match status" value="1"/>
</dbReference>
<dbReference type="OrthoDB" id="5835829at2759"/>
<dbReference type="PANTHER" id="PTHR48049">
    <property type="entry name" value="GLYCOSYLTRANSFERASE"/>
    <property type="match status" value="1"/>
</dbReference>
<keyword evidence="3 4" id="KW-0808">Transferase</keyword>
<dbReference type="InterPro" id="IPR002213">
    <property type="entry name" value="UDP_glucos_trans"/>
</dbReference>
<dbReference type="Gene3D" id="3.40.50.2000">
    <property type="entry name" value="Glycogen Phosphorylase B"/>
    <property type="match status" value="2"/>
</dbReference>
<dbReference type="EC" id="2.4.1.-" evidence="5"/>
<dbReference type="GO" id="GO:0035251">
    <property type="term" value="F:UDP-glucosyltransferase activity"/>
    <property type="evidence" value="ECO:0007669"/>
    <property type="project" value="InterPro"/>
</dbReference>
<evidence type="ECO:0000256" key="5">
    <source>
        <dbReference type="RuleBase" id="RU362057"/>
    </source>
</evidence>
<evidence type="ECO:0000313" key="7">
    <source>
        <dbReference type="RefSeq" id="XP_038972162.1"/>
    </source>
</evidence>
<evidence type="ECO:0000256" key="3">
    <source>
        <dbReference type="ARBA" id="ARBA00022679"/>
    </source>
</evidence>
<evidence type="ECO:0000256" key="1">
    <source>
        <dbReference type="ARBA" id="ARBA00009995"/>
    </source>
</evidence>
<dbReference type="RefSeq" id="XP_038972162.1">
    <property type="nucleotide sequence ID" value="XM_039116234.1"/>
</dbReference>
<dbReference type="FunFam" id="3.40.50.2000:FF:000037">
    <property type="entry name" value="Glycosyltransferase"/>
    <property type="match status" value="1"/>
</dbReference>
<keyword evidence="6" id="KW-1185">Reference proteome</keyword>
<name>A0A8B8ZFU8_PHODC</name>
<dbReference type="AlphaFoldDB" id="A0A8B8ZFU8"/>
<dbReference type="KEGG" id="pda:120104681"/>
<accession>A0A8B8ZFU8</accession>
<dbReference type="GeneID" id="120104681"/>
<dbReference type="InterPro" id="IPR050481">
    <property type="entry name" value="UDP-glycosyltransf_plant"/>
</dbReference>
<dbReference type="Proteomes" id="UP000228380">
    <property type="component" value="Unplaced"/>
</dbReference>
<gene>
    <name evidence="7" type="primary">LOC120104681</name>
</gene>
<dbReference type="Pfam" id="PF00201">
    <property type="entry name" value="UDPGT"/>
    <property type="match status" value="1"/>
</dbReference>
<evidence type="ECO:0000256" key="2">
    <source>
        <dbReference type="ARBA" id="ARBA00022676"/>
    </source>
</evidence>
<evidence type="ECO:0000313" key="6">
    <source>
        <dbReference type="Proteomes" id="UP000228380"/>
    </source>
</evidence>
<dbReference type="PANTHER" id="PTHR48049:SF60">
    <property type="entry name" value="UDP-GLYCOSYLTRANSFERASE 91B1"/>
    <property type="match status" value="1"/>
</dbReference>
<dbReference type="FunFam" id="3.40.50.2000:FF:000088">
    <property type="entry name" value="Glycosyltransferase"/>
    <property type="match status" value="1"/>
</dbReference>
<reference evidence="7" key="1">
    <citation type="submission" date="2025-08" db="UniProtKB">
        <authorList>
            <consortium name="RefSeq"/>
        </authorList>
    </citation>
    <scope>IDENTIFICATION</scope>
    <source>
        <tissue evidence="7">Young leaves</tissue>
    </source>
</reference>
<dbReference type="CDD" id="cd03784">
    <property type="entry name" value="GT1_Gtf-like"/>
    <property type="match status" value="1"/>
</dbReference>
<organism evidence="6 7">
    <name type="scientific">Phoenix dactylifera</name>
    <name type="common">Date palm</name>
    <dbReference type="NCBI Taxonomy" id="42345"/>
    <lineage>
        <taxon>Eukaryota</taxon>
        <taxon>Viridiplantae</taxon>
        <taxon>Streptophyta</taxon>
        <taxon>Embryophyta</taxon>
        <taxon>Tracheophyta</taxon>
        <taxon>Spermatophyta</taxon>
        <taxon>Magnoliopsida</taxon>
        <taxon>Liliopsida</taxon>
        <taxon>Arecaceae</taxon>
        <taxon>Coryphoideae</taxon>
        <taxon>Phoeniceae</taxon>
        <taxon>Phoenix</taxon>
    </lineage>
</organism>
<evidence type="ECO:0000256" key="4">
    <source>
        <dbReference type="RuleBase" id="RU003718"/>
    </source>
</evidence>